<feature type="transmembrane region" description="Helical" evidence="1">
    <location>
        <begin position="844"/>
        <end position="862"/>
    </location>
</feature>
<reference evidence="2" key="1">
    <citation type="submission" date="2021-02" db="EMBL/GenBank/DDBJ databases">
        <authorList>
            <person name="Nowell W R."/>
        </authorList>
    </citation>
    <scope>NUCLEOTIDE SEQUENCE</scope>
</reference>
<name>A0A814WZT9_ADIRI</name>
<gene>
    <name evidence="2" type="ORF">EDS130_LOCUS25786</name>
</gene>
<feature type="transmembrane region" description="Helical" evidence="1">
    <location>
        <begin position="43"/>
        <end position="61"/>
    </location>
</feature>
<sequence length="1322" mass="152091">MRMKLFLQSLYKTIRDKWTTWNVFNSRSADPVIKRREILSTRVYIILVVVSSIILITYNSISVQVKDKTVPFPSQSTFEILQKKYTDNLQCWCTRTTIPYREFVITKPILHQVCSSKFVSQRWIDLVFKVDSTSTYPIDARTSLSAMWQLIRSFCRISTSIVNDILNQFHDSLLLTSTALTEDLFNATVQSMLHSLRQMASSSFIQSITAVQKITHVNQFISALSTNYIPITKEYGPAPGIFPVFNFSSIHVSTYIGIFENKYILKNSSRICSCKNNVSCPLPSGLYNYSGSNKLGTYDMNKIQPIATVPGLIVDCLPIQTTLSSTLECFYNRTCIDLLLSFYSTPDNISILDETLPSRFNSTTRIEHLINELLVEEIVNDLDYSKYYSHCNPAVCHYKHPSRFNWLPLITTILGLLGGITTILRIVTPYTVQLVLFMQRYCCSRQAHENTQQQNQTIRIRLIRLFRKVETKTIRLNFYTHYSHDRNRLNHGVLSTRLYIVLLLISVCVIVLFSDLSSQIVVERIPLPSIKQYEELYTQYSTDVTCPCTNISLPYGSLMTIQVRYHQICSSDFIQSSWYEVFPALTSLDLKIDFLLFASSYFQTLAIFCDFANITISGAIERFSTTNFVNAQLLSSELFLSTINSSLNTFIESARNEFHYKISLINASLHSNHYVSNMKTNAHLKLAVTKYLNGSYQLRIVGYDFYATDIDYDDCFCVHDATCSLTYEIVLEYSSVNIDWQLEGIRGGCTVMDSVLKSSLICWFKASCLSRLRILASRVGLSNMLPIKPLNKTMISRYRADSSVENILDEMMIEDWNFSYSFQEFYRQCKPSICSFTYEKGTNIIYVITVIISLIGGINVILRLTSPFITKIILKVIDILKHCKSPQIPTVRQENHGLNIIIRNLMARLKHKLIMLNIFDSESNNPRTAYRERMATKLYFLILPFFIYVITIGILYSNMTVDKSVLKPSEEEYNRLLTSHSKLLDCPCEKISIEYKYFVEISTRLHSVCSSDFVRKEWRDYLWFTRNAMIFHRLDIRVRGPAYFSFLSALCQISETTLRNAVDQFLHGTYISPRLLSQSNFEKQINHIVLQFQKVPGAKFARSLEVIRAVMNGNAFVSAHSLNWEWWRDLNRTFYTLPTRPITMSDGCSCGARSDCFGSAGIYFELSHVEKFTIPGWKIGCSAVETLLHSTFECLYEQNCLNLLLSHIPEGGFGFPPINMSSINSSLASRFQNSSTVQDLVDELFVEEWKVNSYYSSFYNQCAPILCSYKMKREEYLIFSVTKILAFYGGLTVVLQFIIPIIIKSIFDIHDRCRRNTITPVE</sequence>
<dbReference type="EMBL" id="CAJNOJ010000153">
    <property type="protein sequence ID" value="CAF1209044.1"/>
    <property type="molecule type" value="Genomic_DNA"/>
</dbReference>
<protein>
    <submittedName>
        <fullName evidence="2">Uncharacterized protein</fullName>
    </submittedName>
</protein>
<feature type="transmembrane region" description="Helical" evidence="1">
    <location>
        <begin position="496"/>
        <end position="514"/>
    </location>
</feature>
<feature type="transmembrane region" description="Helical" evidence="1">
    <location>
        <begin position="1285"/>
        <end position="1307"/>
    </location>
</feature>
<organism evidence="2 3">
    <name type="scientific">Adineta ricciae</name>
    <name type="common">Rotifer</name>
    <dbReference type="NCBI Taxonomy" id="249248"/>
    <lineage>
        <taxon>Eukaryota</taxon>
        <taxon>Metazoa</taxon>
        <taxon>Spiralia</taxon>
        <taxon>Gnathifera</taxon>
        <taxon>Rotifera</taxon>
        <taxon>Eurotatoria</taxon>
        <taxon>Bdelloidea</taxon>
        <taxon>Adinetida</taxon>
        <taxon>Adinetidae</taxon>
        <taxon>Adineta</taxon>
    </lineage>
</organism>
<dbReference type="Proteomes" id="UP000663852">
    <property type="component" value="Unassembled WGS sequence"/>
</dbReference>
<feature type="transmembrane region" description="Helical" evidence="1">
    <location>
        <begin position="938"/>
        <end position="956"/>
    </location>
</feature>
<evidence type="ECO:0000256" key="1">
    <source>
        <dbReference type="SAM" id="Phobius"/>
    </source>
</evidence>
<keyword evidence="1" id="KW-0812">Transmembrane</keyword>
<keyword evidence="1" id="KW-1133">Transmembrane helix</keyword>
<evidence type="ECO:0000313" key="2">
    <source>
        <dbReference type="EMBL" id="CAF1209044.1"/>
    </source>
</evidence>
<proteinExistence type="predicted"/>
<accession>A0A814WZT9</accession>
<evidence type="ECO:0000313" key="3">
    <source>
        <dbReference type="Proteomes" id="UP000663852"/>
    </source>
</evidence>
<feature type="transmembrane region" description="Helical" evidence="1">
    <location>
        <begin position="406"/>
        <end position="428"/>
    </location>
</feature>
<keyword evidence="1" id="KW-0472">Membrane</keyword>
<comment type="caution">
    <text evidence="2">The sequence shown here is derived from an EMBL/GenBank/DDBJ whole genome shotgun (WGS) entry which is preliminary data.</text>
</comment>